<keyword evidence="7" id="KW-1185">Reference proteome</keyword>
<feature type="domain" description="HPr" evidence="5">
    <location>
        <begin position="21"/>
        <end position="105"/>
    </location>
</feature>
<dbReference type="InterPro" id="IPR000032">
    <property type="entry name" value="HPr-like"/>
</dbReference>
<gene>
    <name evidence="6" type="ORF">LHJ74_03820</name>
</gene>
<dbReference type="SUPFAM" id="SSF55594">
    <property type="entry name" value="HPr-like"/>
    <property type="match status" value="1"/>
</dbReference>
<dbReference type="PROSITE" id="PS51350">
    <property type="entry name" value="PTS_HPR_DOM"/>
    <property type="match status" value="1"/>
</dbReference>
<evidence type="ECO:0000313" key="7">
    <source>
        <dbReference type="Proteomes" id="UP001156389"/>
    </source>
</evidence>
<evidence type="ECO:0000256" key="4">
    <source>
        <dbReference type="SAM" id="MobiDB-lite"/>
    </source>
</evidence>
<proteinExistence type="predicted"/>
<dbReference type="InterPro" id="IPR035895">
    <property type="entry name" value="HPr-like_sf"/>
</dbReference>
<evidence type="ECO:0000256" key="2">
    <source>
        <dbReference type="ARBA" id="ARBA00022490"/>
    </source>
</evidence>
<dbReference type="RefSeq" id="WP_260216061.1">
    <property type="nucleotide sequence ID" value="NZ_JAJAGO010000002.1"/>
</dbReference>
<dbReference type="PANTHER" id="PTHR33705:SF2">
    <property type="entry name" value="PHOSPHOCARRIER PROTEIN NPR"/>
    <property type="match status" value="1"/>
</dbReference>
<keyword evidence="2" id="KW-0963">Cytoplasm</keyword>
<evidence type="ECO:0000256" key="3">
    <source>
        <dbReference type="ARBA" id="ARBA00022683"/>
    </source>
</evidence>
<evidence type="ECO:0000313" key="6">
    <source>
        <dbReference type="EMBL" id="MCT2589072.1"/>
    </source>
</evidence>
<dbReference type="CDD" id="cd00367">
    <property type="entry name" value="PTS-HPr_like"/>
    <property type="match status" value="1"/>
</dbReference>
<sequence>MSPSSDIPAGADAAAPAQVPGPREETTVVLPAHLHARPAGQLAQAAGRFTSTLELVYGDRTVNPRGVLGLMSLGATSGTSVVVRAEGPDAAEAVTALAEVLHAAE</sequence>
<protein>
    <submittedName>
        <fullName evidence="6">HPr family phosphocarrier protein</fullName>
    </submittedName>
</protein>
<organism evidence="6 7">
    <name type="scientific">Streptomyces gossypii</name>
    <dbReference type="NCBI Taxonomy" id="2883101"/>
    <lineage>
        <taxon>Bacteria</taxon>
        <taxon>Bacillati</taxon>
        <taxon>Actinomycetota</taxon>
        <taxon>Actinomycetes</taxon>
        <taxon>Kitasatosporales</taxon>
        <taxon>Streptomycetaceae</taxon>
        <taxon>Streptomyces</taxon>
    </lineage>
</organism>
<dbReference type="NCBIfam" id="TIGR01003">
    <property type="entry name" value="PTS_HPr_family"/>
    <property type="match status" value="1"/>
</dbReference>
<dbReference type="EMBL" id="JAJAGO010000002">
    <property type="protein sequence ID" value="MCT2589072.1"/>
    <property type="molecule type" value="Genomic_DNA"/>
</dbReference>
<comment type="caution">
    <text evidence="6">The sequence shown here is derived from an EMBL/GenBank/DDBJ whole genome shotgun (WGS) entry which is preliminary data.</text>
</comment>
<feature type="region of interest" description="Disordered" evidence="4">
    <location>
        <begin position="1"/>
        <end position="25"/>
    </location>
</feature>
<dbReference type="Pfam" id="PF00381">
    <property type="entry name" value="PTS-HPr"/>
    <property type="match status" value="1"/>
</dbReference>
<dbReference type="InterPro" id="IPR050399">
    <property type="entry name" value="HPr"/>
</dbReference>
<evidence type="ECO:0000256" key="1">
    <source>
        <dbReference type="ARBA" id="ARBA00004496"/>
    </source>
</evidence>
<feature type="compositionally biased region" description="Low complexity" evidence="4">
    <location>
        <begin position="1"/>
        <end position="17"/>
    </location>
</feature>
<comment type="subcellular location">
    <subcellularLocation>
        <location evidence="1">Cytoplasm</location>
    </subcellularLocation>
</comment>
<dbReference type="PRINTS" id="PR00107">
    <property type="entry name" value="PHOSPHOCPHPR"/>
</dbReference>
<reference evidence="6 7" key="1">
    <citation type="submission" date="2021-10" db="EMBL/GenBank/DDBJ databases">
        <title>Streptomyces gossypii sp. nov., isolated from soil collected from cotton field.</title>
        <authorList>
            <person name="Ge X."/>
            <person name="Chen X."/>
            <person name="Liu W."/>
        </authorList>
    </citation>
    <scope>NUCLEOTIDE SEQUENCE [LARGE SCALE GENOMIC DNA]</scope>
    <source>
        <strain evidence="6 7">N2-109</strain>
    </source>
</reference>
<accession>A0ABT2JMG6</accession>
<keyword evidence="3" id="KW-0598">Phosphotransferase system</keyword>
<dbReference type="Proteomes" id="UP001156389">
    <property type="component" value="Unassembled WGS sequence"/>
</dbReference>
<dbReference type="PANTHER" id="PTHR33705">
    <property type="entry name" value="PHOSPHOCARRIER PROTEIN HPR"/>
    <property type="match status" value="1"/>
</dbReference>
<name>A0ABT2JMG6_9ACTN</name>
<dbReference type="Gene3D" id="3.30.1340.10">
    <property type="entry name" value="HPr-like"/>
    <property type="match status" value="1"/>
</dbReference>
<evidence type="ECO:0000259" key="5">
    <source>
        <dbReference type="PROSITE" id="PS51350"/>
    </source>
</evidence>